<feature type="compositionally biased region" description="Polar residues" evidence="3">
    <location>
        <begin position="1"/>
        <end position="15"/>
    </location>
</feature>
<sequence length="220" mass="22767">MSTTSIDTETSTAETDSIHADPADTIPTTDTATGENDEGDADNGDGDAVADSAKEPRSRRLSWSGLVVFGVLPLIVVTLAAGAGYLKFRDGAIRGSDLARTGSVQAATEATVAMLSYNPNNVDAALHSAQDRLTGSFRESYRALVDDVVIPGAKQKKIAAAATVPAAASITATDTHATVMVFVNQSTIVGNDAPTASASAVEVTLDKVNQRWLVSGFEPK</sequence>
<proteinExistence type="predicted"/>
<keyword evidence="6" id="KW-1185">Reference proteome</keyword>
<evidence type="ECO:0000313" key="6">
    <source>
        <dbReference type="Proteomes" id="UP000309984"/>
    </source>
</evidence>
<gene>
    <name evidence="5" type="ORF">C1S79_27820</name>
</gene>
<dbReference type="GO" id="GO:0016020">
    <property type="term" value="C:membrane"/>
    <property type="evidence" value="ECO:0007669"/>
    <property type="project" value="UniProtKB-SubCell"/>
</dbReference>
<feature type="compositionally biased region" description="Acidic residues" evidence="3">
    <location>
        <begin position="35"/>
        <end position="45"/>
    </location>
</feature>
<comment type="subcellular location">
    <subcellularLocation>
        <location evidence="1">Membrane</location>
    </subcellularLocation>
</comment>
<evidence type="ECO:0000256" key="1">
    <source>
        <dbReference type="ARBA" id="ARBA00004370"/>
    </source>
</evidence>
<keyword evidence="4" id="KW-0812">Transmembrane</keyword>
<protein>
    <submittedName>
        <fullName evidence="5">Uncharacterized protein</fullName>
    </submittedName>
</protein>
<evidence type="ECO:0000256" key="2">
    <source>
        <dbReference type="ARBA" id="ARBA00023136"/>
    </source>
</evidence>
<organism evidence="5 6">
    <name type="scientific">Mycolicibacterium phocaicum</name>
    <dbReference type="NCBI Taxonomy" id="319706"/>
    <lineage>
        <taxon>Bacteria</taxon>
        <taxon>Bacillati</taxon>
        <taxon>Actinomycetota</taxon>
        <taxon>Actinomycetes</taxon>
        <taxon>Mycobacteriales</taxon>
        <taxon>Mycobacteriaceae</taxon>
        <taxon>Mycolicibacterium</taxon>
    </lineage>
</organism>
<feature type="transmembrane region" description="Helical" evidence="4">
    <location>
        <begin position="63"/>
        <end position="86"/>
    </location>
</feature>
<name>A0A7I7ZZ91_9MYCO</name>
<keyword evidence="2 4" id="KW-0472">Membrane</keyword>
<evidence type="ECO:0000256" key="4">
    <source>
        <dbReference type="SAM" id="Phobius"/>
    </source>
</evidence>
<dbReference type="Proteomes" id="UP000309984">
    <property type="component" value="Unassembled WGS sequence"/>
</dbReference>
<feature type="compositionally biased region" description="Low complexity" evidence="3">
    <location>
        <begin position="23"/>
        <end position="34"/>
    </location>
</feature>
<dbReference type="PANTHER" id="PTHR37042:SF4">
    <property type="entry name" value="OUTER MEMBRANE PROTEIN RV1973"/>
    <property type="match status" value="1"/>
</dbReference>
<evidence type="ECO:0000313" key="5">
    <source>
        <dbReference type="EMBL" id="TLH58322.1"/>
    </source>
</evidence>
<dbReference type="AlphaFoldDB" id="A0A7I7ZZ91"/>
<keyword evidence="4" id="KW-1133">Transmembrane helix</keyword>
<feature type="region of interest" description="Disordered" evidence="3">
    <location>
        <begin position="1"/>
        <end position="55"/>
    </location>
</feature>
<dbReference type="EMBL" id="POTM01000068">
    <property type="protein sequence ID" value="TLH58322.1"/>
    <property type="molecule type" value="Genomic_DNA"/>
</dbReference>
<reference evidence="5 6" key="1">
    <citation type="submission" date="2018-01" db="EMBL/GenBank/DDBJ databases">
        <title>Comparative genomics of Mycobacterium mucogenicum and Mycobacterium neoaurum clade members emphasizing tRNA and non-coding RNA.</title>
        <authorList>
            <person name="Behra P.R.K."/>
            <person name="Pettersson B.M.F."/>
            <person name="Das S."/>
            <person name="Dasgupta S."/>
            <person name="Kirsebom L.A."/>
        </authorList>
    </citation>
    <scope>NUCLEOTIDE SEQUENCE [LARGE SCALE GENOMIC DNA]</scope>
    <source>
        <strain evidence="5 6">DSM 45104</strain>
    </source>
</reference>
<dbReference type="PANTHER" id="PTHR37042">
    <property type="entry name" value="OUTER MEMBRANE PROTEIN RV1973"/>
    <property type="match status" value="1"/>
</dbReference>
<accession>A0A7I7ZZ91</accession>
<evidence type="ECO:0000256" key="3">
    <source>
        <dbReference type="SAM" id="MobiDB-lite"/>
    </source>
</evidence>
<dbReference type="RefSeq" id="WP_138251331.1">
    <property type="nucleotide sequence ID" value="NZ_AP022616.1"/>
</dbReference>
<comment type="caution">
    <text evidence="5">The sequence shown here is derived from an EMBL/GenBank/DDBJ whole genome shotgun (WGS) entry which is preliminary data.</text>
</comment>